<feature type="coiled-coil region" evidence="1">
    <location>
        <begin position="380"/>
        <end position="407"/>
    </location>
</feature>
<evidence type="ECO:0000256" key="2">
    <source>
        <dbReference type="SAM" id="MobiDB-lite"/>
    </source>
</evidence>
<evidence type="ECO:0000313" key="3">
    <source>
        <dbReference type="EMBL" id="KAL3509998.1"/>
    </source>
</evidence>
<name>A0ABD2YRM1_9GENT</name>
<sequence>METEFVACFEPTTQGLWLWKFILGLGVVDIITKEEKHGAFVELGVDDVYQEDTYLAALISCWICIFALPIREMGLTRPGTFVTASLIAEGIRVCLVVPVLASIYRGLNGIANSSQPGKDCHAFLAHYVYVWLAQYFNTHKLNPPCQPDSTMAKFSGIFSIISFDEISEHSEELPASVLERMYQLYHPCTRVGTKSKVSIPALSPDASVLGSKVDAEAIAMDEGTSSQKRCARQEVQGETPIDDHPSGHPSQQPQLDEMSNETPRFKDQEDATLDGLTRSDNSISGPSQFELVARNEGKASDLTHFQMFAMLFRAIDLDGFNSSLLRTRVENLMTHISKYHELHNNFSRKLTETTLSMRLAAIQRQIEETSSVSKQKLKHLESIQAKRISLKDRKVELMKELEQLEVKAQWVDAKILKVIDKMSRDQYLMAHLATDQTNLKNTPVVSSKDSEDLEEFHISVEEERAKVAQLKWMD</sequence>
<organism evidence="3 4">
    <name type="scientific">Cinchona calisaya</name>
    <dbReference type="NCBI Taxonomy" id="153742"/>
    <lineage>
        <taxon>Eukaryota</taxon>
        <taxon>Viridiplantae</taxon>
        <taxon>Streptophyta</taxon>
        <taxon>Embryophyta</taxon>
        <taxon>Tracheophyta</taxon>
        <taxon>Spermatophyta</taxon>
        <taxon>Magnoliopsida</taxon>
        <taxon>eudicotyledons</taxon>
        <taxon>Gunneridae</taxon>
        <taxon>Pentapetalae</taxon>
        <taxon>asterids</taxon>
        <taxon>lamiids</taxon>
        <taxon>Gentianales</taxon>
        <taxon>Rubiaceae</taxon>
        <taxon>Cinchonoideae</taxon>
        <taxon>Cinchoneae</taxon>
        <taxon>Cinchona</taxon>
    </lineage>
</organism>
<feature type="region of interest" description="Disordered" evidence="2">
    <location>
        <begin position="238"/>
        <end position="265"/>
    </location>
</feature>
<keyword evidence="1" id="KW-0175">Coiled coil</keyword>
<evidence type="ECO:0000256" key="1">
    <source>
        <dbReference type="SAM" id="Coils"/>
    </source>
</evidence>
<dbReference type="Proteomes" id="UP001630127">
    <property type="component" value="Unassembled WGS sequence"/>
</dbReference>
<dbReference type="PANTHER" id="PTHR36607:SF20">
    <property type="entry name" value="AMINOTRANSFERASE-LIKE PLANT MOBILE DOMAIN-CONTAINING PROTEIN"/>
    <property type="match status" value="1"/>
</dbReference>
<gene>
    <name evidence="3" type="ORF">ACH5RR_029399</name>
</gene>
<keyword evidence="4" id="KW-1185">Reference proteome</keyword>
<evidence type="ECO:0008006" key="5">
    <source>
        <dbReference type="Google" id="ProtNLM"/>
    </source>
</evidence>
<accession>A0ABD2YRM1</accession>
<comment type="caution">
    <text evidence="3">The sequence shown here is derived from an EMBL/GenBank/DDBJ whole genome shotgun (WGS) entry which is preliminary data.</text>
</comment>
<evidence type="ECO:0000313" key="4">
    <source>
        <dbReference type="Proteomes" id="UP001630127"/>
    </source>
</evidence>
<reference evidence="3 4" key="1">
    <citation type="submission" date="2024-11" db="EMBL/GenBank/DDBJ databases">
        <title>A near-complete genome assembly of Cinchona calisaya.</title>
        <authorList>
            <person name="Lian D.C."/>
            <person name="Zhao X.W."/>
            <person name="Wei L."/>
        </authorList>
    </citation>
    <scope>NUCLEOTIDE SEQUENCE [LARGE SCALE GENOMIC DNA]</scope>
    <source>
        <tissue evidence="3">Nenye</tissue>
    </source>
</reference>
<dbReference type="EMBL" id="JBJUIK010000012">
    <property type="protein sequence ID" value="KAL3509998.1"/>
    <property type="molecule type" value="Genomic_DNA"/>
</dbReference>
<dbReference type="PANTHER" id="PTHR36607">
    <property type="entry name" value="1,2-DIHYDROXY-3-KETO-5-METHYLTHIOPENTENE DIOXYGENASE 4"/>
    <property type="match status" value="1"/>
</dbReference>
<protein>
    <recommendedName>
        <fullName evidence="5">Aminotransferase-like plant mobile domain-containing protein</fullName>
    </recommendedName>
</protein>
<proteinExistence type="predicted"/>
<dbReference type="AlphaFoldDB" id="A0ABD2YRM1"/>